<feature type="domain" description="Poly A polymerase head" evidence="9">
    <location>
        <begin position="11"/>
        <end position="132"/>
    </location>
</feature>
<dbReference type="PANTHER" id="PTHR46173:SF1">
    <property type="entry name" value="CCA TRNA NUCLEOTIDYLTRANSFERASE 1, MITOCHONDRIAL"/>
    <property type="match status" value="1"/>
</dbReference>
<dbReference type="GO" id="GO:0016779">
    <property type="term" value="F:nucleotidyltransferase activity"/>
    <property type="evidence" value="ECO:0007669"/>
    <property type="project" value="UniProtKB-KW"/>
</dbReference>
<dbReference type="InterPro" id="IPR002646">
    <property type="entry name" value="PolA_pol_head_dom"/>
</dbReference>
<evidence type="ECO:0000256" key="4">
    <source>
        <dbReference type="ARBA" id="ARBA00022695"/>
    </source>
</evidence>
<evidence type="ECO:0000256" key="7">
    <source>
        <dbReference type="ARBA" id="ARBA00022842"/>
    </source>
</evidence>
<evidence type="ECO:0000259" key="9">
    <source>
        <dbReference type="Pfam" id="PF01743"/>
    </source>
</evidence>
<keyword evidence="12" id="KW-1185">Reference proteome</keyword>
<proteinExistence type="inferred from homology"/>
<evidence type="ECO:0000259" key="10">
    <source>
        <dbReference type="Pfam" id="PF12627"/>
    </source>
</evidence>
<feature type="domain" description="tRNA nucleotidyltransferase/poly(A) polymerase RNA and SrmB- binding" evidence="10">
    <location>
        <begin position="178"/>
        <end position="223"/>
    </location>
</feature>
<evidence type="ECO:0000256" key="8">
    <source>
        <dbReference type="RuleBase" id="RU003953"/>
    </source>
</evidence>
<keyword evidence="4" id="KW-0548">Nucleotidyltransferase</keyword>
<name>A0A6L5YZ12_9RHOB</name>
<dbReference type="GO" id="GO:0000166">
    <property type="term" value="F:nucleotide binding"/>
    <property type="evidence" value="ECO:0007669"/>
    <property type="project" value="UniProtKB-KW"/>
</dbReference>
<accession>A0A6L5YZ12</accession>
<dbReference type="CDD" id="cd05398">
    <property type="entry name" value="NT_ClassII-CCAase"/>
    <property type="match status" value="1"/>
</dbReference>
<dbReference type="PANTHER" id="PTHR46173">
    <property type="entry name" value="CCA TRNA NUCLEOTIDYLTRANSFERASE 1, MITOCHONDRIAL"/>
    <property type="match status" value="1"/>
</dbReference>
<reference evidence="11 12" key="1">
    <citation type="submission" date="2019-10" db="EMBL/GenBank/DDBJ databases">
        <title>Cognatihalovulum marinum gen. nov. sp. nov., a new member of the family Rhodobacteraceae isolated from deep seawater of the Northwest Indian Ocean.</title>
        <authorList>
            <person name="Ruan C."/>
            <person name="Wang J."/>
            <person name="Zheng X."/>
            <person name="Song L."/>
            <person name="Zhu Y."/>
            <person name="Huang Y."/>
            <person name="Lu Z."/>
            <person name="Du W."/>
            <person name="Huang L."/>
            <person name="Dai X."/>
        </authorList>
    </citation>
    <scope>NUCLEOTIDE SEQUENCE [LARGE SCALE GENOMIC DNA]</scope>
    <source>
        <strain evidence="11 12">2CG4</strain>
    </source>
</reference>
<dbReference type="AlphaFoldDB" id="A0A6L5YZ12"/>
<dbReference type="Gene3D" id="3.30.460.10">
    <property type="entry name" value="Beta Polymerase, domain 2"/>
    <property type="match status" value="1"/>
</dbReference>
<evidence type="ECO:0000256" key="3">
    <source>
        <dbReference type="ARBA" id="ARBA00022694"/>
    </source>
</evidence>
<sequence length="375" mass="39784">MRMLADGGHQAYFVGGCVRNALLDLPVADIDIATDARPQRVLDLARAAGIKAVPTGVEHGTVTLVTDAPHEVTTFRRDVETDGRRAVVAFSDDMAEDAARRDFTMNALYADAAGAVHDPLGGLPDLRARRVRFIGDAAERIAEDGLRVLRFFRFSAIYGDPAQGLDADGLTAVAAADTALDPVSRERIGSEVVKLLDAADPAPAVAVMQRTGVLERALPGAHADTLPVLVHLERRAGLAPRWQRRLAALGDGDRAAALRLSRADARHLEQVRTCLGDALPDHAAAERFGAGVAEDAALIRAAALGAPLAPDWRAGIDAGAAARFPLKAADLMDRYGPGPALGAALNRLHATWVDSRFTLDKAALLDRDAQDARRP</sequence>
<dbReference type="GO" id="GO:0008033">
    <property type="term" value="P:tRNA processing"/>
    <property type="evidence" value="ECO:0007669"/>
    <property type="project" value="UniProtKB-KW"/>
</dbReference>
<dbReference type="SUPFAM" id="SSF81891">
    <property type="entry name" value="Poly A polymerase C-terminal region-like"/>
    <property type="match status" value="1"/>
</dbReference>
<evidence type="ECO:0000256" key="1">
    <source>
        <dbReference type="ARBA" id="ARBA00001946"/>
    </source>
</evidence>
<evidence type="ECO:0000313" key="12">
    <source>
        <dbReference type="Proteomes" id="UP000474957"/>
    </source>
</evidence>
<dbReference type="EMBL" id="WIND01000004">
    <property type="protein sequence ID" value="MSU89536.1"/>
    <property type="molecule type" value="Genomic_DNA"/>
</dbReference>
<dbReference type="Pfam" id="PF01743">
    <property type="entry name" value="PolyA_pol"/>
    <property type="match status" value="1"/>
</dbReference>
<dbReference type="Gene3D" id="1.10.3090.10">
    <property type="entry name" value="cca-adding enzyme, domain 2"/>
    <property type="match status" value="1"/>
</dbReference>
<dbReference type="InterPro" id="IPR050264">
    <property type="entry name" value="Bact_CCA-adding_enz_type3_sf"/>
</dbReference>
<evidence type="ECO:0000256" key="6">
    <source>
        <dbReference type="ARBA" id="ARBA00022741"/>
    </source>
</evidence>
<dbReference type="Pfam" id="PF12627">
    <property type="entry name" value="PolyA_pol_RNAbd"/>
    <property type="match status" value="1"/>
</dbReference>
<dbReference type="PROSITE" id="PS51257">
    <property type="entry name" value="PROKAR_LIPOPROTEIN"/>
    <property type="match status" value="1"/>
</dbReference>
<keyword evidence="6" id="KW-0547">Nucleotide-binding</keyword>
<dbReference type="GO" id="GO:0000049">
    <property type="term" value="F:tRNA binding"/>
    <property type="evidence" value="ECO:0007669"/>
    <property type="project" value="TreeGrafter"/>
</dbReference>
<dbReference type="InterPro" id="IPR043519">
    <property type="entry name" value="NT_sf"/>
</dbReference>
<dbReference type="InterPro" id="IPR032828">
    <property type="entry name" value="PolyA_RNA-bd"/>
</dbReference>
<evidence type="ECO:0000256" key="2">
    <source>
        <dbReference type="ARBA" id="ARBA00022679"/>
    </source>
</evidence>
<keyword evidence="2 8" id="KW-0808">Transferase</keyword>
<evidence type="ECO:0000313" key="11">
    <source>
        <dbReference type="EMBL" id="MSU89536.1"/>
    </source>
</evidence>
<organism evidence="11 12">
    <name type="scientific">Halovulum marinum</name>
    <dbReference type="NCBI Taxonomy" id="2662447"/>
    <lineage>
        <taxon>Bacteria</taxon>
        <taxon>Pseudomonadati</taxon>
        <taxon>Pseudomonadota</taxon>
        <taxon>Alphaproteobacteria</taxon>
        <taxon>Rhodobacterales</taxon>
        <taxon>Paracoccaceae</taxon>
        <taxon>Halovulum</taxon>
    </lineage>
</organism>
<evidence type="ECO:0000256" key="5">
    <source>
        <dbReference type="ARBA" id="ARBA00022723"/>
    </source>
</evidence>
<protein>
    <submittedName>
        <fullName evidence="11">CCA tRNA nucleotidyltransferase</fullName>
    </submittedName>
</protein>
<dbReference type="SUPFAM" id="SSF81301">
    <property type="entry name" value="Nucleotidyltransferase"/>
    <property type="match status" value="1"/>
</dbReference>
<keyword evidence="7" id="KW-0460">Magnesium</keyword>
<comment type="cofactor">
    <cofactor evidence="1">
        <name>Mg(2+)</name>
        <dbReference type="ChEBI" id="CHEBI:18420"/>
    </cofactor>
</comment>
<dbReference type="Proteomes" id="UP000474957">
    <property type="component" value="Unassembled WGS sequence"/>
</dbReference>
<dbReference type="GO" id="GO:0046872">
    <property type="term" value="F:metal ion binding"/>
    <property type="evidence" value="ECO:0007669"/>
    <property type="project" value="UniProtKB-KW"/>
</dbReference>
<comment type="caution">
    <text evidence="11">The sequence shown here is derived from an EMBL/GenBank/DDBJ whole genome shotgun (WGS) entry which is preliminary data.</text>
</comment>
<keyword evidence="5" id="KW-0479">Metal-binding</keyword>
<keyword evidence="8" id="KW-0694">RNA-binding</keyword>
<comment type="similarity">
    <text evidence="8">Belongs to the tRNA nucleotidyltransferase/poly(A) polymerase family.</text>
</comment>
<keyword evidence="3" id="KW-0819">tRNA processing</keyword>
<gene>
    <name evidence="11" type="ORF">GE300_07895</name>
</gene>